<gene>
    <name evidence="4" type="ORF">AAV32_05810</name>
    <name evidence="5" type="ORF">EV679_1460</name>
</gene>
<dbReference type="EMBL" id="SGWZ01000002">
    <property type="protein sequence ID" value="RZS70067.1"/>
    <property type="molecule type" value="Genomic_DNA"/>
</dbReference>
<dbReference type="Pfam" id="PF04954">
    <property type="entry name" value="SIP"/>
    <property type="match status" value="1"/>
</dbReference>
<dbReference type="Proteomes" id="UP000292039">
    <property type="component" value="Unassembled WGS sequence"/>
</dbReference>
<protein>
    <submittedName>
        <fullName evidence="4">FAD-binding protein</fullName>
    </submittedName>
    <submittedName>
        <fullName evidence="5">NADPH-dependent ferric siderophore reductase</fullName>
    </submittedName>
</protein>
<dbReference type="OrthoDB" id="9814826at2"/>
<comment type="similarity">
    <text evidence="1">Belongs to the SIP oxidoreductase family.</text>
</comment>
<dbReference type="FunFam" id="2.40.30.10:FF:000055">
    <property type="entry name" value="Siderophore-interacting family protein"/>
    <property type="match status" value="1"/>
</dbReference>
<feature type="region of interest" description="Disordered" evidence="2">
    <location>
        <begin position="1"/>
        <end position="21"/>
    </location>
</feature>
<dbReference type="InterPro" id="IPR017938">
    <property type="entry name" value="Riboflavin_synthase-like_b-brl"/>
</dbReference>
<dbReference type="STRING" id="206506.AAV32_05810"/>
<dbReference type="InterPro" id="IPR017927">
    <property type="entry name" value="FAD-bd_FR_type"/>
</dbReference>
<evidence type="ECO:0000259" key="3">
    <source>
        <dbReference type="PROSITE" id="PS51384"/>
    </source>
</evidence>
<dbReference type="SUPFAM" id="SSF63380">
    <property type="entry name" value="Riboflavin synthase domain-like"/>
    <property type="match status" value="1"/>
</dbReference>
<accession>A0A171KV41</accession>
<dbReference type="Gene3D" id="2.40.30.10">
    <property type="entry name" value="Translation factors"/>
    <property type="match status" value="1"/>
</dbReference>
<evidence type="ECO:0000313" key="5">
    <source>
        <dbReference type="EMBL" id="RZS70067.1"/>
    </source>
</evidence>
<evidence type="ECO:0000313" key="7">
    <source>
        <dbReference type="Proteomes" id="UP000292039"/>
    </source>
</evidence>
<dbReference type="CDD" id="cd06193">
    <property type="entry name" value="siderophore_interacting"/>
    <property type="match status" value="1"/>
</dbReference>
<evidence type="ECO:0000313" key="4">
    <source>
        <dbReference type="EMBL" id="KKO72758.1"/>
    </source>
</evidence>
<feature type="domain" description="FAD-binding FR-type" evidence="3">
    <location>
        <begin position="23"/>
        <end position="146"/>
    </location>
</feature>
<name>A0A171KV41_9BURK</name>
<dbReference type="PROSITE" id="PS51384">
    <property type="entry name" value="FAD_FR"/>
    <property type="match status" value="1"/>
</dbReference>
<organism evidence="4 6">
    <name type="scientific">Kerstersia gyiorum</name>
    <dbReference type="NCBI Taxonomy" id="206506"/>
    <lineage>
        <taxon>Bacteria</taxon>
        <taxon>Pseudomonadati</taxon>
        <taxon>Pseudomonadota</taxon>
        <taxon>Betaproteobacteria</taxon>
        <taxon>Burkholderiales</taxon>
        <taxon>Alcaligenaceae</taxon>
        <taxon>Kerstersia</taxon>
    </lineage>
</organism>
<dbReference type="PANTHER" id="PTHR30157:SF0">
    <property type="entry name" value="NADPH-DEPENDENT FERRIC-CHELATE REDUCTASE"/>
    <property type="match status" value="1"/>
</dbReference>
<dbReference type="AlphaFoldDB" id="A0A171KV41"/>
<comment type="caution">
    <text evidence="4">The sequence shown here is derived from an EMBL/GenBank/DDBJ whole genome shotgun (WGS) entry which is preliminary data.</text>
</comment>
<dbReference type="InterPro" id="IPR013113">
    <property type="entry name" value="SIP_FAD-bd"/>
</dbReference>
<dbReference type="GO" id="GO:0016491">
    <property type="term" value="F:oxidoreductase activity"/>
    <property type="evidence" value="ECO:0007669"/>
    <property type="project" value="InterPro"/>
</dbReference>
<sequence length="278" mass="30842">MTNSITATPNTDDRKPQRQRHPLRFRLVEVASRELLTPSMLRLTFTGDELQGFSSPGFDDHAKLIFPDPETGEIPRPTVTEEGISWPEGKRPLARDYTPRSFDANKRLLTIDFALHEEGVATDWARKAEPGDLLGIAGPRGSFIVPVNFDWHLLVGDETAIPAISRRLEELPAGARAIAVIEVDSEEHQLPLHAGAQAEVHWAFRRGAPAGQSDALLRSLQSLDFPAGDYYAWVACESATAKTLRQYLVSERAASAKWIRASGYWKPGKTATHDTHED</sequence>
<dbReference type="EMBL" id="LBNE01000002">
    <property type="protein sequence ID" value="KKO72758.1"/>
    <property type="molecule type" value="Genomic_DNA"/>
</dbReference>
<reference evidence="5 7" key="2">
    <citation type="submission" date="2019-02" db="EMBL/GenBank/DDBJ databases">
        <title>Genomic Encyclopedia of Type Strains, Phase IV (KMG-IV): sequencing the most valuable type-strain genomes for metagenomic binning, comparative biology and taxonomic classification.</title>
        <authorList>
            <person name="Goeker M."/>
        </authorList>
    </citation>
    <scope>NUCLEOTIDE SEQUENCE [LARGE SCALE GENOMIC DNA]</scope>
    <source>
        <strain evidence="5 7">DSM 16618</strain>
    </source>
</reference>
<keyword evidence="6" id="KW-1185">Reference proteome</keyword>
<dbReference type="InterPro" id="IPR007037">
    <property type="entry name" value="SIP_rossman_dom"/>
</dbReference>
<dbReference type="RefSeq" id="WP_068368762.1">
    <property type="nucleotide sequence ID" value="NZ_CBCSEB010000016.1"/>
</dbReference>
<feature type="compositionally biased region" description="Polar residues" evidence="2">
    <location>
        <begin position="1"/>
        <end position="10"/>
    </location>
</feature>
<dbReference type="Gene3D" id="3.40.50.80">
    <property type="entry name" value="Nucleotide-binding domain of ferredoxin-NADP reductase (FNR) module"/>
    <property type="match status" value="1"/>
</dbReference>
<evidence type="ECO:0000256" key="1">
    <source>
        <dbReference type="ARBA" id="ARBA00035644"/>
    </source>
</evidence>
<dbReference type="Proteomes" id="UP000078084">
    <property type="component" value="Unassembled WGS sequence"/>
</dbReference>
<dbReference type="PATRIC" id="fig|206506.3.peg.1244"/>
<proteinExistence type="inferred from homology"/>
<dbReference type="PANTHER" id="PTHR30157">
    <property type="entry name" value="FERRIC REDUCTASE, NADPH-DEPENDENT"/>
    <property type="match status" value="1"/>
</dbReference>
<evidence type="ECO:0000256" key="2">
    <source>
        <dbReference type="SAM" id="MobiDB-lite"/>
    </source>
</evidence>
<dbReference type="GeneID" id="99726103"/>
<dbReference type="InterPro" id="IPR039261">
    <property type="entry name" value="FNR_nucleotide-bd"/>
</dbReference>
<dbReference type="InterPro" id="IPR039374">
    <property type="entry name" value="SIP_fam"/>
</dbReference>
<evidence type="ECO:0000313" key="6">
    <source>
        <dbReference type="Proteomes" id="UP000078084"/>
    </source>
</evidence>
<dbReference type="Pfam" id="PF08021">
    <property type="entry name" value="FAD_binding_9"/>
    <property type="match status" value="1"/>
</dbReference>
<reference evidence="4 6" key="1">
    <citation type="submission" date="2015-04" db="EMBL/GenBank/DDBJ databases">
        <title>Genome sequence of Kerstersia gyiorum CG1.</title>
        <authorList>
            <person name="Greninger A.L."/>
            <person name="Kozyreva V."/>
            <person name="Chaturvedi V."/>
        </authorList>
    </citation>
    <scope>NUCLEOTIDE SEQUENCE [LARGE SCALE GENOMIC DNA]</scope>
    <source>
        <strain evidence="4 6">CG1</strain>
    </source>
</reference>